<organism evidence="11 12">
    <name type="scientific">Bizionia saleffrena</name>
    <dbReference type="NCBI Taxonomy" id="291189"/>
    <lineage>
        <taxon>Bacteria</taxon>
        <taxon>Pseudomonadati</taxon>
        <taxon>Bacteroidota</taxon>
        <taxon>Flavobacteriia</taxon>
        <taxon>Flavobacteriales</taxon>
        <taxon>Flavobacteriaceae</taxon>
        <taxon>Bizionia</taxon>
    </lineage>
</organism>
<evidence type="ECO:0000313" key="12">
    <source>
        <dbReference type="Proteomes" id="UP000323324"/>
    </source>
</evidence>
<feature type="chain" id="PRO_5034379957" description="5-hydroxyisourate hydrolase" evidence="9">
    <location>
        <begin position="23"/>
        <end position="138"/>
    </location>
</feature>
<gene>
    <name evidence="11" type="primary">uraH</name>
    <name evidence="11" type="ORF">ES676_04920</name>
</gene>
<dbReference type="InterPro" id="IPR023416">
    <property type="entry name" value="Transthyretin/HIU_hydrolase_d"/>
</dbReference>
<dbReference type="InterPro" id="IPR014306">
    <property type="entry name" value="Hydroxyisourate_hydrolase"/>
</dbReference>
<keyword evidence="12" id="KW-1185">Reference proteome</keyword>
<dbReference type="EC" id="3.5.2.17" evidence="8"/>
<comment type="function">
    <text evidence="2">Catalyzes the hydrolysis of 5-hydroxyisourate (HIU) to 2-oxo-4-hydroxy-4-carboxy-5-ureidoimidazoline (OHCU).</text>
</comment>
<dbReference type="GO" id="GO:0006144">
    <property type="term" value="P:purine nucleobase metabolic process"/>
    <property type="evidence" value="ECO:0007669"/>
    <property type="project" value="UniProtKB-KW"/>
</dbReference>
<evidence type="ECO:0000256" key="9">
    <source>
        <dbReference type="SAM" id="SignalP"/>
    </source>
</evidence>
<keyword evidence="5 8" id="KW-0659">Purine metabolism</keyword>
<evidence type="ECO:0000256" key="8">
    <source>
        <dbReference type="RuleBase" id="RU361270"/>
    </source>
</evidence>
<protein>
    <recommendedName>
        <fullName evidence="8">5-hydroxyisourate hydrolase</fullName>
        <shortName evidence="8">HIU hydrolase</shortName>
        <shortName evidence="8">HIUHase</shortName>
        <ecNumber evidence="8">3.5.2.17</ecNumber>
    </recommendedName>
</protein>
<name>A0A8H2QJV2_9FLAO</name>
<evidence type="ECO:0000313" key="11">
    <source>
        <dbReference type="EMBL" id="TYB76691.1"/>
    </source>
</evidence>
<dbReference type="Gene3D" id="2.60.40.180">
    <property type="entry name" value="Transthyretin/hydroxyisourate hydrolase domain"/>
    <property type="match status" value="1"/>
</dbReference>
<dbReference type="RefSeq" id="WP_148368952.1">
    <property type="nucleotide sequence ID" value="NZ_VSKM01000004.1"/>
</dbReference>
<sequence length="138" mass="15954">MKLFKSSILVIVFLAVTNFSCAQQKQYQLSTHILDVSEGLPAANVSIKLEKMNTETKKWEFIGQKETSEKGRINDFLPLENENNGVYRFTFLTADYFKKNGKESFYPFIEVVFDIKENTHYHVPITLSAYGYSTYRGN</sequence>
<proteinExistence type="inferred from homology"/>
<dbReference type="PRINTS" id="PR00189">
    <property type="entry name" value="TRNSTHYRETIN"/>
</dbReference>
<dbReference type="Proteomes" id="UP000323324">
    <property type="component" value="Unassembled WGS sequence"/>
</dbReference>
<evidence type="ECO:0000256" key="7">
    <source>
        <dbReference type="PIRSR" id="PIRSR600895-51"/>
    </source>
</evidence>
<dbReference type="Pfam" id="PF00576">
    <property type="entry name" value="Transthyretin"/>
    <property type="match status" value="1"/>
</dbReference>
<dbReference type="CDD" id="cd05822">
    <property type="entry name" value="TLP_HIUase"/>
    <property type="match status" value="1"/>
</dbReference>
<comment type="similarity">
    <text evidence="3 8">Belongs to the transthyretin family. 5-hydroxyisourate hydrolase subfamily.</text>
</comment>
<comment type="caution">
    <text evidence="11">The sequence shown here is derived from an EMBL/GenBank/DDBJ whole genome shotgun (WGS) entry which is preliminary data.</text>
</comment>
<dbReference type="SMART" id="SM00095">
    <property type="entry name" value="TR_THY"/>
    <property type="match status" value="1"/>
</dbReference>
<accession>A0A8H2QJV2</accession>
<evidence type="ECO:0000256" key="2">
    <source>
        <dbReference type="ARBA" id="ARBA00002704"/>
    </source>
</evidence>
<evidence type="ECO:0000256" key="1">
    <source>
        <dbReference type="ARBA" id="ARBA00001043"/>
    </source>
</evidence>
<dbReference type="NCBIfam" id="TIGR02962">
    <property type="entry name" value="hdxy_isourate"/>
    <property type="match status" value="1"/>
</dbReference>
<feature type="binding site" evidence="7">
    <location>
        <position position="32"/>
    </location>
    <ligand>
        <name>substrate</name>
    </ligand>
</feature>
<feature type="domain" description="Transthyretin/hydroxyisourate hydrolase" evidence="10">
    <location>
        <begin position="24"/>
        <end position="138"/>
    </location>
</feature>
<evidence type="ECO:0000256" key="6">
    <source>
        <dbReference type="ARBA" id="ARBA00022801"/>
    </source>
</evidence>
<feature type="signal peptide" evidence="9">
    <location>
        <begin position="1"/>
        <end position="22"/>
    </location>
</feature>
<keyword evidence="6 8" id="KW-0378">Hydrolase</keyword>
<dbReference type="InterPro" id="IPR036817">
    <property type="entry name" value="Transthyretin/HIU_hydrolase_sf"/>
</dbReference>
<feature type="binding site" evidence="7">
    <location>
        <position position="72"/>
    </location>
    <ligand>
        <name>substrate</name>
    </ligand>
</feature>
<reference evidence="11 12" key="1">
    <citation type="submission" date="2019-08" db="EMBL/GenBank/DDBJ databases">
        <title>Genomes of Antarctic Bizionia species.</title>
        <authorList>
            <person name="Bowman J.P."/>
        </authorList>
    </citation>
    <scope>NUCLEOTIDE SEQUENCE [LARGE SCALE GENOMIC DNA]</scope>
    <source>
        <strain evidence="11 12">HFD</strain>
    </source>
</reference>
<dbReference type="InterPro" id="IPR000895">
    <property type="entry name" value="Transthyretin/HIU_hydrolase"/>
</dbReference>
<dbReference type="AlphaFoldDB" id="A0A8H2QJV2"/>
<evidence type="ECO:0000256" key="4">
    <source>
        <dbReference type="ARBA" id="ARBA00011881"/>
    </source>
</evidence>
<keyword evidence="9" id="KW-0732">Signal</keyword>
<feature type="binding site" evidence="7">
    <location>
        <position position="135"/>
    </location>
    <ligand>
        <name>substrate</name>
    </ligand>
</feature>
<dbReference type="PROSITE" id="PS00768">
    <property type="entry name" value="TRANSTHYRETIN_1"/>
    <property type="match status" value="1"/>
</dbReference>
<comment type="catalytic activity">
    <reaction evidence="1 8">
        <text>5-hydroxyisourate + H2O = 5-hydroxy-2-oxo-4-ureido-2,5-dihydro-1H-imidazole-5-carboxylate + H(+)</text>
        <dbReference type="Rhea" id="RHEA:23736"/>
        <dbReference type="ChEBI" id="CHEBI:15377"/>
        <dbReference type="ChEBI" id="CHEBI:15378"/>
        <dbReference type="ChEBI" id="CHEBI:18072"/>
        <dbReference type="ChEBI" id="CHEBI:58639"/>
        <dbReference type="EC" id="3.5.2.17"/>
    </reaction>
</comment>
<evidence type="ECO:0000256" key="5">
    <source>
        <dbReference type="ARBA" id="ARBA00022631"/>
    </source>
</evidence>
<evidence type="ECO:0000259" key="10">
    <source>
        <dbReference type="SMART" id="SM00095"/>
    </source>
</evidence>
<dbReference type="SUPFAM" id="SSF49472">
    <property type="entry name" value="Transthyretin (synonym: prealbumin)"/>
    <property type="match status" value="1"/>
</dbReference>
<dbReference type="GO" id="GO:0033971">
    <property type="term" value="F:hydroxyisourate hydrolase activity"/>
    <property type="evidence" value="ECO:0007669"/>
    <property type="project" value="UniProtKB-EC"/>
</dbReference>
<evidence type="ECO:0000256" key="3">
    <source>
        <dbReference type="ARBA" id="ARBA00009850"/>
    </source>
</evidence>
<dbReference type="PANTHER" id="PTHR10395">
    <property type="entry name" value="URICASE AND TRANSTHYRETIN-RELATED"/>
    <property type="match status" value="1"/>
</dbReference>
<dbReference type="EMBL" id="VSKM01000004">
    <property type="protein sequence ID" value="TYB76691.1"/>
    <property type="molecule type" value="Genomic_DNA"/>
</dbReference>
<comment type="subunit">
    <text evidence="4 8">Homotetramer.</text>
</comment>
<dbReference type="InterPro" id="IPR023418">
    <property type="entry name" value="Thyroxine_BS"/>
</dbReference>
<dbReference type="PANTHER" id="PTHR10395:SF7">
    <property type="entry name" value="5-HYDROXYISOURATE HYDROLASE"/>
    <property type="match status" value="1"/>
</dbReference>